<protein>
    <submittedName>
        <fullName evidence="1">ABC transporter substrate-binding protein</fullName>
    </submittedName>
</protein>
<proteinExistence type="predicted"/>
<evidence type="ECO:0000313" key="1">
    <source>
        <dbReference type="EMBL" id="GFE49020.1"/>
    </source>
</evidence>
<keyword evidence="2" id="KW-1185">Reference proteome</keyword>
<accession>A0A640VNL6</accession>
<gene>
    <name evidence="1" type="ORF">So717_07730</name>
</gene>
<dbReference type="AlphaFoldDB" id="A0A640VNL6"/>
<reference evidence="1 2" key="1">
    <citation type="submission" date="2019-12" db="EMBL/GenBank/DDBJ databases">
        <title>Roseobacter cerasinus sp. nov., isolated from seawater around aquaculture.</title>
        <authorList>
            <person name="Muramatsu S."/>
            <person name="Takabe Y."/>
            <person name="Mori K."/>
            <person name="Takaichi S."/>
            <person name="Hanada S."/>
        </authorList>
    </citation>
    <scope>NUCLEOTIDE SEQUENCE [LARGE SCALE GENOMIC DNA]</scope>
    <source>
        <strain evidence="1 2">AI77</strain>
    </source>
</reference>
<evidence type="ECO:0000313" key="2">
    <source>
        <dbReference type="Proteomes" id="UP000436522"/>
    </source>
</evidence>
<name>A0A640VNL6_9RHOB</name>
<comment type="caution">
    <text evidence="1">The sequence shown here is derived from an EMBL/GenBank/DDBJ whole genome shotgun (WGS) entry which is preliminary data.</text>
</comment>
<sequence>MALFWCALRHAIYPKTETNMNNLSRRGALGVLGGAMASTVVPNLARAGMGPYKFVRIDGLAEQAVGEKLLKEVYKRAEIEISVTPMPGKRALQQASSGAMDGETLRVFALGENVKSLIRVPTALSSLQTVAFKKSGSDISLTTKDDLNKYSNVIVTGVLHTHAITEGISDVNEVSDPAAMFKLVAAGRADLALTSYLDGLASIRQLNVEGIEDVKPALNDQPLFHYVHESKKDVVPVVDAIIKGMADSGELADLRTKLEEEYLDNL</sequence>
<dbReference type="Proteomes" id="UP000436522">
    <property type="component" value="Unassembled WGS sequence"/>
</dbReference>
<organism evidence="1 2">
    <name type="scientific">Roseobacter cerasinus</name>
    <dbReference type="NCBI Taxonomy" id="2602289"/>
    <lineage>
        <taxon>Bacteria</taxon>
        <taxon>Pseudomonadati</taxon>
        <taxon>Pseudomonadota</taxon>
        <taxon>Alphaproteobacteria</taxon>
        <taxon>Rhodobacterales</taxon>
        <taxon>Roseobacteraceae</taxon>
        <taxon>Roseobacter</taxon>
    </lineage>
</organism>
<dbReference type="EMBL" id="BLIV01000002">
    <property type="protein sequence ID" value="GFE49020.1"/>
    <property type="molecule type" value="Genomic_DNA"/>
</dbReference>
<dbReference type="SUPFAM" id="SSF53850">
    <property type="entry name" value="Periplasmic binding protein-like II"/>
    <property type="match status" value="1"/>
</dbReference>
<dbReference type="Gene3D" id="3.40.190.10">
    <property type="entry name" value="Periplasmic binding protein-like II"/>
    <property type="match status" value="2"/>
</dbReference>